<evidence type="ECO:0000313" key="1">
    <source>
        <dbReference type="EMBL" id="RAP72289.1"/>
    </source>
</evidence>
<gene>
    <name evidence="2" type="ORF">ACZ87_00878</name>
    <name evidence="1" type="ORF">ACZ87_00888</name>
</gene>
<dbReference type="Proteomes" id="UP000244334">
    <property type="component" value="Unassembled WGS sequence"/>
</dbReference>
<keyword evidence="3" id="KW-1185">Reference proteome</keyword>
<protein>
    <submittedName>
        <fullName evidence="1">Uncharacterized protein</fullName>
    </submittedName>
</protein>
<comment type="caution">
    <text evidence="1">The sequence shown here is derived from an EMBL/GenBank/DDBJ whole genome shotgun (WGS) entry which is preliminary data.</text>
</comment>
<evidence type="ECO:0000313" key="2">
    <source>
        <dbReference type="EMBL" id="RAP72302.1"/>
    </source>
</evidence>
<reference evidence="1 3" key="1">
    <citation type="submission" date="2018-04" db="EMBL/GenBank/DDBJ databases">
        <title>Genomes of the Obligate Erwinia dacicola and Facultative Enterobacter sp. OLF Endosymbionts of the Olive Fruit fly, Bactrocera oleae.</title>
        <authorList>
            <person name="Estes A.M."/>
            <person name="Hearn D.J."/>
            <person name="Agarwal S."/>
            <person name="Pierson E.A."/>
            <person name="Dunning-Hotopp J.C."/>
        </authorList>
    </citation>
    <scope>NUCLEOTIDE SEQUENCE [LARGE SCALE GENOMIC DNA]</scope>
    <source>
        <strain evidence="1 3">Oroville</strain>
    </source>
</reference>
<organism evidence="1 3">
    <name type="scientific">Candidatus Erwinia dacicola</name>
    <dbReference type="NCBI Taxonomy" id="252393"/>
    <lineage>
        <taxon>Bacteria</taxon>
        <taxon>Pseudomonadati</taxon>
        <taxon>Pseudomonadota</taxon>
        <taxon>Gammaproteobacteria</taxon>
        <taxon>Enterobacterales</taxon>
        <taxon>Erwiniaceae</taxon>
        <taxon>Erwinia</taxon>
    </lineage>
</organism>
<dbReference type="EMBL" id="LJAM02000047">
    <property type="protein sequence ID" value="RAP72289.1"/>
    <property type="molecule type" value="Genomic_DNA"/>
</dbReference>
<evidence type="ECO:0000313" key="3">
    <source>
        <dbReference type="Proteomes" id="UP000244334"/>
    </source>
</evidence>
<dbReference type="EMBL" id="LJAM02000046">
    <property type="protein sequence ID" value="RAP72302.1"/>
    <property type="molecule type" value="Genomic_DNA"/>
</dbReference>
<dbReference type="RefSeq" id="WP_162475364.1">
    <property type="nucleotide sequence ID" value="NZ_LJAM02000046.1"/>
</dbReference>
<sequence length="103" mass="11640">MNQFHELNILTSRGDLRSAFLLIKSYSEGVARKIMKKAGYYVPDVKGSSFWMFVQETITNAARNRTSGYRKSIVSAPAGVRLENGNYPTLRLTDGFMAKFCLH</sequence>
<proteinExistence type="predicted"/>
<accession>A0A328TNT0</accession>
<dbReference type="AlphaFoldDB" id="A0A328TNT0"/>
<name>A0A328TNT0_9GAMM</name>